<keyword evidence="6" id="KW-0325">Glycoprotein</keyword>
<evidence type="ECO:0000256" key="1">
    <source>
        <dbReference type="ARBA" id="ARBA00004370"/>
    </source>
</evidence>
<accession>A0A8D3DX92</accession>
<dbReference type="GO" id="GO:0016020">
    <property type="term" value="C:membrane"/>
    <property type="evidence" value="ECO:0007669"/>
    <property type="project" value="UniProtKB-SubCell"/>
</dbReference>
<dbReference type="PROSITE" id="PS51257">
    <property type="entry name" value="PROKAR_LIPOPROTEIN"/>
    <property type="match status" value="1"/>
</dbReference>
<evidence type="ECO:0000256" key="4">
    <source>
        <dbReference type="ARBA" id="ARBA00022889"/>
    </source>
</evidence>
<dbReference type="GO" id="GO:0009986">
    <property type="term" value="C:cell surface"/>
    <property type="evidence" value="ECO:0007669"/>
    <property type="project" value="TreeGrafter"/>
</dbReference>
<organism evidence="8 9">
    <name type="scientific">Scophthalmus maximus</name>
    <name type="common">Turbot</name>
    <name type="synonym">Psetta maxima</name>
    <dbReference type="NCBI Taxonomy" id="52904"/>
    <lineage>
        <taxon>Eukaryota</taxon>
        <taxon>Metazoa</taxon>
        <taxon>Chordata</taxon>
        <taxon>Craniata</taxon>
        <taxon>Vertebrata</taxon>
        <taxon>Euteleostomi</taxon>
        <taxon>Actinopterygii</taxon>
        <taxon>Neopterygii</taxon>
        <taxon>Teleostei</taxon>
        <taxon>Neoteleostei</taxon>
        <taxon>Acanthomorphata</taxon>
        <taxon>Carangaria</taxon>
        <taxon>Pleuronectiformes</taxon>
        <taxon>Pleuronectoidei</taxon>
        <taxon>Scophthalmidae</taxon>
        <taxon>Scophthalmus</taxon>
    </lineage>
</organism>
<gene>
    <name evidence="8" type="primary">otoa</name>
</gene>
<dbReference type="PANTHER" id="PTHR23412:SF21">
    <property type="entry name" value="OTOANCORIN ISOFORM X1"/>
    <property type="match status" value="1"/>
</dbReference>
<reference evidence="8" key="1">
    <citation type="submission" date="2023-05" db="EMBL/GenBank/DDBJ databases">
        <title>High-quality long-read genome of Scophthalmus maximus.</title>
        <authorList>
            <person name="Lien S."/>
            <person name="Martinez P."/>
        </authorList>
    </citation>
    <scope>NUCLEOTIDE SEQUENCE [LARGE SCALE GENOMIC DNA]</scope>
</reference>
<dbReference type="AlphaFoldDB" id="A0A8D3DX92"/>
<dbReference type="Proteomes" id="UP000694558">
    <property type="component" value="Chromosome 1"/>
</dbReference>
<feature type="chain" id="PRO_5034210604" evidence="7">
    <location>
        <begin position="21"/>
        <end position="1147"/>
    </location>
</feature>
<dbReference type="Pfam" id="PF06060">
    <property type="entry name" value="Mesothelin"/>
    <property type="match status" value="1"/>
</dbReference>
<dbReference type="GO" id="GO:0007160">
    <property type="term" value="P:cell-matrix adhesion"/>
    <property type="evidence" value="ECO:0007669"/>
    <property type="project" value="TreeGrafter"/>
</dbReference>
<protein>
    <submittedName>
        <fullName evidence="8">Otoancorin</fullName>
    </submittedName>
</protein>
<keyword evidence="5" id="KW-0472">Membrane</keyword>
<evidence type="ECO:0000313" key="8">
    <source>
        <dbReference type="Ensembl" id="ENSSMAP00000064151.1"/>
    </source>
</evidence>
<evidence type="ECO:0000256" key="5">
    <source>
        <dbReference type="ARBA" id="ARBA00023136"/>
    </source>
</evidence>
<dbReference type="PANTHER" id="PTHR23412">
    <property type="entry name" value="STEREOCILIN RELATED"/>
    <property type="match status" value="1"/>
</dbReference>
<sequence length="1147" mass="126551">MTFKGGTCALLLIVACAALAKPKYKVPEKLDLQHMVKRLMMRCQNKGYHVPMMMLQNSIFNYSGLPKEDTSDDSSNTNLSTFLDDLKLAIEGTIKDSVRVHMADSDQMTNNMWNCTTLRKMIRLMWNSSEASACYMQAVVAPLSWKTLTMQGENSINPDHYDTLLWAARPAMQDLSSSRMNLPTKVEAQYMEKMMMMLREVHYTMSLGQRARVAKWAKEQIAQKYFNCTLTPPSDSSSREESNTSVPVERCKPSLKWLNLKAMTTMGPYLSGLAPGDVDSSEKLCEFFLSGQLKSTMSRVTNMKPSLSKMFLQKIQECFNGREEFAEHVDKLGPLACYYDAPKLPPGLSKKLLSQLANCDNPRITQLKKRLVTSVMANSITAEALRELGSSVTLLSLKQLSSLSATNLKGFLQNLGPEAQWSKSQQRILVNKQLELKKCKVVSGKDLIDLQSVAEGLPSCVLKHAKAQEILDDPEALKNISKRMGRGKLKAMLHGLRNVNPPELVQKLSGPLFRTISLNRLKKANITSLDQVEDKPLTLTQAAYVAKKMQDLNRFKYRGLRSVIQGITCKMIDKIEDKKDTWDMALAITETPRWLSKVQAGCAAQKLFATLEKERADYFKTITDEELDKIPTFLLLHLPPSKVMDLPDAVCPVFLDKMEAANLSSLPLRAPSRPAVVQKALQCLANGEDLSKLTTEDVSRLGELSCELPASQLRPMSLDVLRYSLLTMASCSRIPKGHRANLVQLVNETFGNPSDWSAETMEGVGPLLFWDNNATAALPNKPWMKDVLHFLRSRLPRVSDALKKKLFDLTTNPTASNAERRKRAADINTSGVPTVELIQELESDNVDWTAAQLETMSTETFRASVDILGPIAGYNADQLAVLSKKATEAFGPVSQMTESAVMQMGCITQGFSHKDLERLPFSLDAMEDIAHCGWDESQMTPVWKGVAKYNNLTAQQLGAAEMVALNQFICGLTSVEIQQLDMEAFKDAVGSMYGVQCPYEVAQQFKSLAVSAFEDPSTWTEARVSDLGNIIAGLNAPELASLNPSVGPFLCATCIPLIPTGNFAALSVAQLEALGPDNAAVVTTEQKAVLGTDQLAALDRAETGTRLQTPKPAAITPGQSGAPSLTVEGISAFMKPVLFFLIGFLLL</sequence>
<dbReference type="GeneTree" id="ENSGT00950000182957"/>
<keyword evidence="4" id="KW-0130">Cell adhesion</keyword>
<feature type="signal peptide" evidence="7">
    <location>
        <begin position="1"/>
        <end position="20"/>
    </location>
</feature>
<evidence type="ECO:0000256" key="7">
    <source>
        <dbReference type="SAM" id="SignalP"/>
    </source>
</evidence>
<evidence type="ECO:0000313" key="9">
    <source>
        <dbReference type="Proteomes" id="UP000694558"/>
    </source>
</evidence>
<dbReference type="InterPro" id="IPR010335">
    <property type="entry name" value="Mesothelin"/>
</dbReference>
<dbReference type="InterPro" id="IPR026664">
    <property type="entry name" value="Stereocilin-rel"/>
</dbReference>
<comment type="subcellular location">
    <subcellularLocation>
        <location evidence="1">Membrane</location>
    </subcellularLocation>
</comment>
<keyword evidence="3 7" id="KW-0732">Signal</keyword>
<name>A0A8D3DX92_SCOMX</name>
<evidence type="ECO:0000256" key="2">
    <source>
        <dbReference type="ARBA" id="ARBA00011016"/>
    </source>
</evidence>
<evidence type="ECO:0000256" key="3">
    <source>
        <dbReference type="ARBA" id="ARBA00022729"/>
    </source>
</evidence>
<proteinExistence type="inferred from homology"/>
<reference evidence="8" key="2">
    <citation type="submission" date="2025-08" db="UniProtKB">
        <authorList>
            <consortium name="Ensembl"/>
        </authorList>
    </citation>
    <scope>IDENTIFICATION</scope>
</reference>
<comment type="similarity">
    <text evidence="2">Belongs to the mesothelin family.</text>
</comment>
<evidence type="ECO:0000256" key="6">
    <source>
        <dbReference type="ARBA" id="ARBA00023180"/>
    </source>
</evidence>
<dbReference type="Ensembl" id="ENSSMAT00000076640.1">
    <property type="protein sequence ID" value="ENSSMAP00000064151.1"/>
    <property type="gene ID" value="ENSSMAG00000025843.1"/>
</dbReference>